<proteinExistence type="predicted"/>
<evidence type="ECO:0000313" key="3">
    <source>
        <dbReference type="Proteomes" id="UP001498398"/>
    </source>
</evidence>
<protein>
    <submittedName>
        <fullName evidence="2">Uncharacterized protein</fullName>
    </submittedName>
</protein>
<gene>
    <name evidence="2" type="ORF">VKT23_019726</name>
</gene>
<name>A0ABR1INI3_9AGAR</name>
<reference evidence="2 3" key="1">
    <citation type="submission" date="2024-01" db="EMBL/GenBank/DDBJ databases">
        <title>A draft genome for the cacao thread blight pathogen Marasmiellus scandens.</title>
        <authorList>
            <person name="Baruah I.K."/>
            <person name="Leung J."/>
            <person name="Bukari Y."/>
            <person name="Amoako-Attah I."/>
            <person name="Meinhardt L.W."/>
            <person name="Bailey B.A."/>
            <person name="Cohen S.P."/>
        </authorList>
    </citation>
    <scope>NUCLEOTIDE SEQUENCE [LARGE SCALE GENOMIC DNA]</scope>
    <source>
        <strain evidence="2 3">GH-19</strain>
    </source>
</reference>
<organism evidence="2 3">
    <name type="scientific">Marasmiellus scandens</name>
    <dbReference type="NCBI Taxonomy" id="2682957"/>
    <lineage>
        <taxon>Eukaryota</taxon>
        <taxon>Fungi</taxon>
        <taxon>Dikarya</taxon>
        <taxon>Basidiomycota</taxon>
        <taxon>Agaricomycotina</taxon>
        <taxon>Agaricomycetes</taxon>
        <taxon>Agaricomycetidae</taxon>
        <taxon>Agaricales</taxon>
        <taxon>Marasmiineae</taxon>
        <taxon>Omphalotaceae</taxon>
        <taxon>Marasmiellus</taxon>
    </lineage>
</organism>
<keyword evidence="3" id="KW-1185">Reference proteome</keyword>
<sequence>MRLLNQYCSSVPSVSSRSDSNLADSTDSDIVDRLLVLNHVDLGSIQQRLENILLGANRLKDILQIADVAEQDMIQTADESSSTSTIHGDALFESESMRLSTEVEMIILRIILDTYDLQNLLSVGRLGNILDGMNEDTVREDRD</sequence>
<dbReference type="EMBL" id="JBANRG010000109">
    <property type="protein sequence ID" value="KAK7435281.1"/>
    <property type="molecule type" value="Genomic_DNA"/>
</dbReference>
<comment type="caution">
    <text evidence="2">The sequence shown here is derived from an EMBL/GenBank/DDBJ whole genome shotgun (WGS) entry which is preliminary data.</text>
</comment>
<evidence type="ECO:0000313" key="2">
    <source>
        <dbReference type="EMBL" id="KAK7435281.1"/>
    </source>
</evidence>
<dbReference type="Proteomes" id="UP001498398">
    <property type="component" value="Unassembled WGS sequence"/>
</dbReference>
<feature type="region of interest" description="Disordered" evidence="1">
    <location>
        <begin position="1"/>
        <end position="23"/>
    </location>
</feature>
<accession>A0ABR1INI3</accession>
<evidence type="ECO:0000256" key="1">
    <source>
        <dbReference type="SAM" id="MobiDB-lite"/>
    </source>
</evidence>
<feature type="compositionally biased region" description="Low complexity" evidence="1">
    <location>
        <begin position="9"/>
        <end position="20"/>
    </location>
</feature>